<evidence type="ECO:0000313" key="2">
    <source>
        <dbReference type="Proteomes" id="UP000295717"/>
    </source>
</evidence>
<proteinExistence type="predicted"/>
<dbReference type="GO" id="GO:0008233">
    <property type="term" value="F:peptidase activity"/>
    <property type="evidence" value="ECO:0007669"/>
    <property type="project" value="UniProtKB-KW"/>
</dbReference>
<sequence>MKQAWLKQNSSSVLVLLAVLALVLLMGVQMRQRGNPNPVAYPGPSGLPQVVLKENGVHQYVVTGRINGEPVEFLVDTGCADVAMSYWLAQRLRLPLQQGEMHVTGNGNVQGWSARLDSVDVGGLIVRQVNATVLPNLQGGQVLLGMAYLRHMEVILAGGEMTLRPDVNR</sequence>
<dbReference type="InterPro" id="IPR011969">
    <property type="entry name" value="Clan_AA_Asp_peptidase_C"/>
</dbReference>
<keyword evidence="1" id="KW-0378">Hydrolase</keyword>
<evidence type="ECO:0000313" key="1">
    <source>
        <dbReference type="EMBL" id="TCT22171.1"/>
    </source>
</evidence>
<dbReference type="Pfam" id="PF13975">
    <property type="entry name" value="gag-asp_proteas"/>
    <property type="match status" value="1"/>
</dbReference>
<dbReference type="EMBL" id="SMAO01000003">
    <property type="protein sequence ID" value="TCT22171.1"/>
    <property type="molecule type" value="Genomic_DNA"/>
</dbReference>
<keyword evidence="2" id="KW-1185">Reference proteome</keyword>
<accession>A0A4R3N231</accession>
<dbReference type="NCBIfam" id="TIGR02281">
    <property type="entry name" value="clan_AA_DTGA"/>
    <property type="match status" value="1"/>
</dbReference>
<dbReference type="InterPro" id="IPR021109">
    <property type="entry name" value="Peptidase_aspartic_dom_sf"/>
</dbReference>
<dbReference type="CDD" id="cd05483">
    <property type="entry name" value="retropepsin_like_bacteria"/>
    <property type="match status" value="1"/>
</dbReference>
<comment type="caution">
    <text evidence="1">The sequence shown here is derived from an EMBL/GenBank/DDBJ whole genome shotgun (WGS) entry which is preliminary data.</text>
</comment>
<name>A0A4R3N231_9GAMM</name>
<dbReference type="Proteomes" id="UP000295717">
    <property type="component" value="Unassembled WGS sequence"/>
</dbReference>
<dbReference type="RefSeq" id="WP_132976570.1">
    <property type="nucleotide sequence ID" value="NZ_SMAO01000003.1"/>
</dbReference>
<reference evidence="1 2" key="1">
    <citation type="submission" date="2019-03" db="EMBL/GenBank/DDBJ databases">
        <title>Genomic Encyclopedia of Type Strains, Phase IV (KMG-IV): sequencing the most valuable type-strain genomes for metagenomic binning, comparative biology and taxonomic classification.</title>
        <authorList>
            <person name="Goeker M."/>
        </authorList>
    </citation>
    <scope>NUCLEOTIDE SEQUENCE [LARGE SCALE GENOMIC DNA]</scope>
    <source>
        <strain evidence="1 2">DSM 13587</strain>
    </source>
</reference>
<organism evidence="1 2">
    <name type="scientific">Thiobaca trueperi</name>
    <dbReference type="NCBI Taxonomy" id="127458"/>
    <lineage>
        <taxon>Bacteria</taxon>
        <taxon>Pseudomonadati</taxon>
        <taxon>Pseudomonadota</taxon>
        <taxon>Gammaproteobacteria</taxon>
        <taxon>Chromatiales</taxon>
        <taxon>Chromatiaceae</taxon>
        <taxon>Thiobaca</taxon>
    </lineage>
</organism>
<dbReference type="GO" id="GO:0006508">
    <property type="term" value="P:proteolysis"/>
    <property type="evidence" value="ECO:0007669"/>
    <property type="project" value="UniProtKB-KW"/>
</dbReference>
<gene>
    <name evidence="1" type="ORF">EDC35_103270</name>
</gene>
<dbReference type="AlphaFoldDB" id="A0A4R3N231"/>
<dbReference type="InterPro" id="IPR034122">
    <property type="entry name" value="Retropepsin-like_bacterial"/>
</dbReference>
<dbReference type="OrthoDB" id="185963at2"/>
<keyword evidence="1" id="KW-0645">Protease</keyword>
<protein>
    <submittedName>
        <fullName evidence="1">Aspartyl protease family protein</fullName>
    </submittedName>
</protein>
<dbReference type="SUPFAM" id="SSF50630">
    <property type="entry name" value="Acid proteases"/>
    <property type="match status" value="1"/>
</dbReference>
<dbReference type="Gene3D" id="2.40.70.10">
    <property type="entry name" value="Acid Proteases"/>
    <property type="match status" value="1"/>
</dbReference>